<dbReference type="SUPFAM" id="SSF55961">
    <property type="entry name" value="Bet v1-like"/>
    <property type="match status" value="1"/>
</dbReference>
<proteinExistence type="predicted"/>
<dbReference type="Pfam" id="PF10604">
    <property type="entry name" value="Polyketide_cyc2"/>
    <property type="match status" value="1"/>
</dbReference>
<gene>
    <name evidence="1" type="ORF">A3860_12265</name>
</gene>
<reference evidence="1 2" key="1">
    <citation type="submission" date="2016-03" db="EMBL/GenBank/DDBJ databases">
        <title>Niastella vici sp. nov., isolated from farmland soil.</title>
        <authorList>
            <person name="Chen L."/>
            <person name="Wang D."/>
            <person name="Yang S."/>
            <person name="Wang G."/>
        </authorList>
    </citation>
    <scope>NUCLEOTIDE SEQUENCE [LARGE SCALE GENOMIC DNA]</scope>
    <source>
        <strain evidence="1 2">DJ57</strain>
    </source>
</reference>
<dbReference type="STRING" id="1703345.A3860_12265"/>
<name>A0A1V9G6T5_9BACT</name>
<dbReference type="EMBL" id="LVYD01000002">
    <property type="protein sequence ID" value="OQP66272.1"/>
    <property type="molecule type" value="Genomic_DNA"/>
</dbReference>
<organism evidence="1 2">
    <name type="scientific">Niastella vici</name>
    <dbReference type="NCBI Taxonomy" id="1703345"/>
    <lineage>
        <taxon>Bacteria</taxon>
        <taxon>Pseudomonadati</taxon>
        <taxon>Bacteroidota</taxon>
        <taxon>Chitinophagia</taxon>
        <taxon>Chitinophagales</taxon>
        <taxon>Chitinophagaceae</taxon>
        <taxon>Niastella</taxon>
    </lineage>
</organism>
<evidence type="ECO:0000313" key="1">
    <source>
        <dbReference type="EMBL" id="OQP66272.1"/>
    </source>
</evidence>
<dbReference type="InterPro" id="IPR023393">
    <property type="entry name" value="START-like_dom_sf"/>
</dbReference>
<dbReference type="OrthoDB" id="2898773at2"/>
<dbReference type="RefSeq" id="WP_081145207.1">
    <property type="nucleotide sequence ID" value="NZ_LVYD01000002.1"/>
</dbReference>
<dbReference type="Gene3D" id="3.30.530.20">
    <property type="match status" value="1"/>
</dbReference>
<dbReference type="Proteomes" id="UP000192796">
    <property type="component" value="Unassembled WGS sequence"/>
</dbReference>
<sequence length="152" mass="17554">MVNVINEIVINLPKEKVSAFVSDPANAPHWCTHIRSVEFSKGMPLRAGTQLVINEQVMHRYQQHTYEVVEFIAGQKMVMRTESNGMMLETTFGWQAVDENRTCMRLRHRARPAGISKAITPLFALSISSYSRRNLKYLKRLLEYSVRKMIVL</sequence>
<dbReference type="AlphaFoldDB" id="A0A1V9G6T5"/>
<protein>
    <recommendedName>
        <fullName evidence="3">Polyketide cyclase</fullName>
    </recommendedName>
</protein>
<accession>A0A1V9G6T5</accession>
<evidence type="ECO:0008006" key="3">
    <source>
        <dbReference type="Google" id="ProtNLM"/>
    </source>
</evidence>
<dbReference type="InterPro" id="IPR019587">
    <property type="entry name" value="Polyketide_cyclase/dehydratase"/>
</dbReference>
<evidence type="ECO:0000313" key="2">
    <source>
        <dbReference type="Proteomes" id="UP000192796"/>
    </source>
</evidence>
<keyword evidence="2" id="KW-1185">Reference proteome</keyword>
<comment type="caution">
    <text evidence="1">The sequence shown here is derived from an EMBL/GenBank/DDBJ whole genome shotgun (WGS) entry which is preliminary data.</text>
</comment>